<protein>
    <recommendedName>
        <fullName evidence="4">Lipoprotein</fullName>
    </recommendedName>
</protein>
<feature type="signal peptide" evidence="1">
    <location>
        <begin position="1"/>
        <end position="19"/>
    </location>
</feature>
<dbReference type="PROSITE" id="PS51257">
    <property type="entry name" value="PROKAR_LIPOPROTEIN"/>
    <property type="match status" value="1"/>
</dbReference>
<organism evidence="2 3">
    <name type="scientific">Pseudomonas cannabina</name>
    <dbReference type="NCBI Taxonomy" id="86840"/>
    <lineage>
        <taxon>Bacteria</taxon>
        <taxon>Pseudomonadati</taxon>
        <taxon>Pseudomonadota</taxon>
        <taxon>Gammaproteobacteria</taxon>
        <taxon>Pseudomonadales</taxon>
        <taxon>Pseudomonadaceae</taxon>
        <taxon>Pseudomonas</taxon>
    </lineage>
</organism>
<evidence type="ECO:0000313" key="3">
    <source>
        <dbReference type="Proteomes" id="UP000281372"/>
    </source>
</evidence>
<proteinExistence type="predicted"/>
<reference evidence="2 3" key="1">
    <citation type="submission" date="2018-08" db="EMBL/GenBank/DDBJ databases">
        <title>Recombination of ecologically and evolutionarily significant loci maintains genetic cohesion in the Pseudomonas syringae species complex.</title>
        <authorList>
            <person name="Dillon M."/>
            <person name="Thakur S."/>
            <person name="Almeida R.N.D."/>
            <person name="Weir B.S."/>
            <person name="Guttman D.S."/>
        </authorList>
    </citation>
    <scope>NUCLEOTIDE SEQUENCE [LARGE SCALE GENOMIC DNA]</scope>
    <source>
        <strain evidence="2 3">ICMP 2821</strain>
    </source>
</reference>
<dbReference type="EMBL" id="RBOW01001017">
    <property type="protein sequence ID" value="RMN17113.1"/>
    <property type="molecule type" value="Genomic_DNA"/>
</dbReference>
<comment type="caution">
    <text evidence="2">The sequence shown here is derived from an EMBL/GenBank/DDBJ whole genome shotgun (WGS) entry which is preliminary data.</text>
</comment>
<feature type="chain" id="PRO_5018281504" description="Lipoprotein" evidence="1">
    <location>
        <begin position="20"/>
        <end position="146"/>
    </location>
</feature>
<evidence type="ECO:0008006" key="4">
    <source>
        <dbReference type="Google" id="ProtNLM"/>
    </source>
</evidence>
<dbReference type="RefSeq" id="WP_122378179.1">
    <property type="nucleotide sequence ID" value="NZ_RBOW01001017.1"/>
</dbReference>
<dbReference type="AlphaFoldDB" id="A0A3M3K2J7"/>
<evidence type="ECO:0000313" key="2">
    <source>
        <dbReference type="EMBL" id="RMN17113.1"/>
    </source>
</evidence>
<evidence type="ECO:0000256" key="1">
    <source>
        <dbReference type="SAM" id="SignalP"/>
    </source>
</evidence>
<sequence length="146" mass="15623">MKLTLSALTAALLACTAHAQDAGPATNSPVWRVVVTQTTIVRPEPRGDAVSSLSLDVPDDQCRIGSVHTYDHRGRKGSDKNIKLCVGKIDGLPTVTGWVLPDHIQQDLAAGKFQPGVDLYESFSFGFDGSKALLKSLTYTVSVTKL</sequence>
<dbReference type="Proteomes" id="UP000281372">
    <property type="component" value="Unassembled WGS sequence"/>
</dbReference>
<gene>
    <name evidence="2" type="ORF">ALQ64_03139</name>
</gene>
<accession>A0A3M3K2J7</accession>
<keyword evidence="1" id="KW-0732">Signal</keyword>
<name>A0A3M3K2J7_PSECA</name>